<comment type="catalytic activity">
    <reaction evidence="11 12">
        <text>L-glutamine + H2O = L-glutamate + NH4(+)</text>
        <dbReference type="Rhea" id="RHEA:15889"/>
        <dbReference type="ChEBI" id="CHEBI:15377"/>
        <dbReference type="ChEBI" id="CHEBI:28938"/>
        <dbReference type="ChEBI" id="CHEBI:29985"/>
        <dbReference type="ChEBI" id="CHEBI:58359"/>
        <dbReference type="EC" id="3.5.1.2"/>
    </reaction>
</comment>
<comment type="subcellular location">
    <subcellularLocation>
        <location evidence="1 12">Cytoplasm</location>
    </subcellularLocation>
</comment>
<dbReference type="HAMAP" id="MF_00278">
    <property type="entry name" value="HisH"/>
    <property type="match status" value="1"/>
</dbReference>
<evidence type="ECO:0000256" key="2">
    <source>
        <dbReference type="ARBA" id="ARBA00005091"/>
    </source>
</evidence>
<comment type="function">
    <text evidence="12">IGPS catalyzes the conversion of PRFAR and glutamine to IGP, AICAR and glutamate. The HisH subunit catalyzes the hydrolysis of glutamine to glutamate and ammonia as part of the synthesis of IGP and AICAR. The resulting ammonia molecule is channeled to the active site of HisF.</text>
</comment>
<evidence type="ECO:0000256" key="10">
    <source>
        <dbReference type="ARBA" id="ARBA00047838"/>
    </source>
</evidence>
<dbReference type="EC" id="3.5.1.2" evidence="12"/>
<dbReference type="Gene3D" id="3.40.50.880">
    <property type="match status" value="1"/>
</dbReference>
<reference evidence="15 16" key="1">
    <citation type="submission" date="2019-08" db="EMBL/GenBank/DDBJ databases">
        <title>In-depth cultivation of the pig gut microbiome towards novel bacterial diversity and tailored functional studies.</title>
        <authorList>
            <person name="Wylensek D."/>
            <person name="Hitch T.C.A."/>
            <person name="Clavel T."/>
        </authorList>
    </citation>
    <scope>NUCLEOTIDE SEQUENCE [LARGE SCALE GENOMIC DNA]</scope>
    <source>
        <strain evidence="15 16">BL-389-WT-3D</strain>
    </source>
</reference>
<dbReference type="GO" id="GO:0000107">
    <property type="term" value="F:imidazoleglycerol-phosphate synthase activity"/>
    <property type="evidence" value="ECO:0007669"/>
    <property type="project" value="UniProtKB-UniRule"/>
</dbReference>
<dbReference type="PANTHER" id="PTHR42701:SF1">
    <property type="entry name" value="IMIDAZOLE GLYCEROL PHOSPHATE SYNTHASE SUBUNIT HISH"/>
    <property type="match status" value="1"/>
</dbReference>
<evidence type="ECO:0000313" key="15">
    <source>
        <dbReference type="EMBL" id="MSS40722.1"/>
    </source>
</evidence>
<evidence type="ECO:0000256" key="5">
    <source>
        <dbReference type="ARBA" id="ARBA00022605"/>
    </source>
</evidence>
<dbReference type="RefSeq" id="WP_154322363.1">
    <property type="nucleotide sequence ID" value="NZ_CP045695.1"/>
</dbReference>
<evidence type="ECO:0000256" key="3">
    <source>
        <dbReference type="ARBA" id="ARBA00011152"/>
    </source>
</evidence>
<proteinExistence type="inferred from homology"/>
<protein>
    <recommendedName>
        <fullName evidence="12">Imidazole glycerol phosphate synthase subunit HisH</fullName>
        <ecNumber evidence="12">4.3.2.10</ecNumber>
    </recommendedName>
    <alternativeName>
        <fullName evidence="12">IGP synthase glutaminase subunit</fullName>
        <ecNumber evidence="12">3.5.1.2</ecNumber>
    </alternativeName>
    <alternativeName>
        <fullName evidence="12">IGP synthase subunit HisH</fullName>
    </alternativeName>
    <alternativeName>
        <fullName evidence="12">ImGP synthase subunit HisH</fullName>
        <shortName evidence="12">IGPS subunit HisH</shortName>
    </alternativeName>
</protein>
<evidence type="ECO:0000256" key="7">
    <source>
        <dbReference type="ARBA" id="ARBA00022962"/>
    </source>
</evidence>
<dbReference type="AlphaFoldDB" id="A0A844F3R7"/>
<dbReference type="GO" id="GO:0004359">
    <property type="term" value="F:glutaminase activity"/>
    <property type="evidence" value="ECO:0007669"/>
    <property type="project" value="UniProtKB-EC"/>
</dbReference>
<evidence type="ECO:0000256" key="6">
    <source>
        <dbReference type="ARBA" id="ARBA00022801"/>
    </source>
</evidence>
<dbReference type="PROSITE" id="PS51273">
    <property type="entry name" value="GATASE_TYPE_1"/>
    <property type="match status" value="1"/>
</dbReference>
<evidence type="ECO:0000256" key="9">
    <source>
        <dbReference type="ARBA" id="ARBA00023239"/>
    </source>
</evidence>
<dbReference type="UniPathway" id="UPA00031">
    <property type="reaction ID" value="UER00010"/>
</dbReference>
<dbReference type="NCBIfam" id="TIGR01855">
    <property type="entry name" value="IMP_synth_hisH"/>
    <property type="match status" value="1"/>
</dbReference>
<feature type="active site" description="Nucleophile" evidence="12 13">
    <location>
        <position position="79"/>
    </location>
</feature>
<dbReference type="Pfam" id="PF00117">
    <property type="entry name" value="GATase"/>
    <property type="match status" value="1"/>
</dbReference>
<evidence type="ECO:0000256" key="1">
    <source>
        <dbReference type="ARBA" id="ARBA00004496"/>
    </source>
</evidence>
<dbReference type="GO" id="GO:0005737">
    <property type="term" value="C:cytoplasm"/>
    <property type="evidence" value="ECO:0007669"/>
    <property type="project" value="UniProtKB-SubCell"/>
</dbReference>
<dbReference type="GO" id="GO:0016829">
    <property type="term" value="F:lyase activity"/>
    <property type="evidence" value="ECO:0007669"/>
    <property type="project" value="UniProtKB-KW"/>
</dbReference>
<evidence type="ECO:0000256" key="12">
    <source>
        <dbReference type="HAMAP-Rule" id="MF_00278"/>
    </source>
</evidence>
<evidence type="ECO:0000259" key="14">
    <source>
        <dbReference type="Pfam" id="PF00117"/>
    </source>
</evidence>
<keyword evidence="8 12" id="KW-0368">Histidine biosynthesis</keyword>
<dbReference type="PROSITE" id="PS51274">
    <property type="entry name" value="GATASE_COBBQ"/>
    <property type="match status" value="1"/>
</dbReference>
<feature type="active site" evidence="12 13">
    <location>
        <position position="185"/>
    </location>
</feature>
<feature type="active site" evidence="12 13">
    <location>
        <position position="183"/>
    </location>
</feature>
<organism evidence="15 16">
    <name type="scientific">Clostridium scindens (strain JCM 10418 / VPI 12708)</name>
    <dbReference type="NCBI Taxonomy" id="29347"/>
    <lineage>
        <taxon>Bacteria</taxon>
        <taxon>Bacillati</taxon>
        <taxon>Bacillota</taxon>
        <taxon>Clostridia</taxon>
        <taxon>Lachnospirales</taxon>
        <taxon>Lachnospiraceae</taxon>
    </lineage>
</organism>
<dbReference type="InterPro" id="IPR017926">
    <property type="entry name" value="GATASE"/>
</dbReference>
<dbReference type="CDD" id="cd01748">
    <property type="entry name" value="GATase1_IGP_Synthase"/>
    <property type="match status" value="1"/>
</dbReference>
<accession>A0A844F3R7</accession>
<keyword evidence="9 12" id="KW-0456">Lyase</keyword>
<dbReference type="PANTHER" id="PTHR42701">
    <property type="entry name" value="IMIDAZOLE GLYCEROL PHOSPHATE SYNTHASE SUBUNIT HISH"/>
    <property type="match status" value="1"/>
</dbReference>
<evidence type="ECO:0000256" key="8">
    <source>
        <dbReference type="ARBA" id="ARBA00023102"/>
    </source>
</evidence>
<dbReference type="Proteomes" id="UP000462363">
    <property type="component" value="Unassembled WGS sequence"/>
</dbReference>
<keyword evidence="6 12" id="KW-0378">Hydrolase</keyword>
<gene>
    <name evidence="12 15" type="primary">hisH</name>
    <name evidence="15" type="ORF">FYJ37_10280</name>
</gene>
<dbReference type="SUPFAM" id="SSF52317">
    <property type="entry name" value="Class I glutamine amidotransferase-like"/>
    <property type="match status" value="1"/>
</dbReference>
<dbReference type="FunFam" id="3.40.50.880:FF:000009">
    <property type="entry name" value="Imidazole glycerol phosphate synthase subunit HisH"/>
    <property type="match status" value="1"/>
</dbReference>
<dbReference type="GO" id="GO:0000105">
    <property type="term" value="P:L-histidine biosynthetic process"/>
    <property type="evidence" value="ECO:0007669"/>
    <property type="project" value="UniProtKB-UniRule"/>
</dbReference>
<evidence type="ECO:0000313" key="16">
    <source>
        <dbReference type="Proteomes" id="UP000462363"/>
    </source>
</evidence>
<dbReference type="EC" id="4.3.2.10" evidence="12"/>
<comment type="subunit">
    <text evidence="3 12">Heterodimer of HisH and HisF.</text>
</comment>
<comment type="pathway">
    <text evidence="2 12">Amino-acid biosynthesis; L-histidine biosynthesis; L-histidine from 5-phospho-alpha-D-ribose 1-diphosphate: step 5/9.</text>
</comment>
<name>A0A844F3R7_CLOSV</name>
<comment type="caution">
    <text evidence="15">The sequence shown here is derived from an EMBL/GenBank/DDBJ whole genome shotgun (WGS) entry which is preliminary data.</text>
</comment>
<dbReference type="InterPro" id="IPR010139">
    <property type="entry name" value="Imidazole-glycPsynth_HisH"/>
</dbReference>
<keyword evidence="7 12" id="KW-0315">Glutamine amidotransferase</keyword>
<feature type="domain" description="Glutamine amidotransferase" evidence="14">
    <location>
        <begin position="4"/>
        <end position="199"/>
    </location>
</feature>
<dbReference type="PIRSF" id="PIRSF000495">
    <property type="entry name" value="Amidotransf_hisH"/>
    <property type="match status" value="1"/>
</dbReference>
<evidence type="ECO:0000256" key="11">
    <source>
        <dbReference type="ARBA" id="ARBA00049534"/>
    </source>
</evidence>
<comment type="catalytic activity">
    <reaction evidence="10 12">
        <text>5-[(5-phospho-1-deoxy-D-ribulos-1-ylimino)methylamino]-1-(5-phospho-beta-D-ribosyl)imidazole-4-carboxamide + L-glutamine = D-erythro-1-(imidazol-4-yl)glycerol 3-phosphate + 5-amino-1-(5-phospho-beta-D-ribosyl)imidazole-4-carboxamide + L-glutamate + H(+)</text>
        <dbReference type="Rhea" id="RHEA:24793"/>
        <dbReference type="ChEBI" id="CHEBI:15378"/>
        <dbReference type="ChEBI" id="CHEBI:29985"/>
        <dbReference type="ChEBI" id="CHEBI:58278"/>
        <dbReference type="ChEBI" id="CHEBI:58359"/>
        <dbReference type="ChEBI" id="CHEBI:58475"/>
        <dbReference type="ChEBI" id="CHEBI:58525"/>
        <dbReference type="EC" id="4.3.2.10"/>
    </reaction>
</comment>
<sequence>MIAIIDYDAGNIKSVEKALQLLNQKVDITRERDAILKADKVILPGVGSFGDAMGKLRQYGLVEVIEEVVRRGTPFLGICLGLQLLFERSDEAPQIEGLGILKGEVLRIPDGDGLKIPHMGWNSLRFPNQGRLFKGLPEEPYVYFVHSYYLKAKEEEIVTATTEYGTLIHASVEKGNVFACQFHPEKSSDTGIQILKNFVEL</sequence>
<dbReference type="InterPro" id="IPR029062">
    <property type="entry name" value="Class_I_gatase-like"/>
</dbReference>
<keyword evidence="5 12" id="KW-0028">Amino-acid biosynthesis</keyword>
<evidence type="ECO:0000256" key="13">
    <source>
        <dbReference type="PIRSR" id="PIRSR000495-1"/>
    </source>
</evidence>
<dbReference type="EMBL" id="VUMB01000019">
    <property type="protein sequence ID" value="MSS40722.1"/>
    <property type="molecule type" value="Genomic_DNA"/>
</dbReference>
<keyword evidence="4 12" id="KW-0963">Cytoplasm</keyword>
<evidence type="ECO:0000256" key="4">
    <source>
        <dbReference type="ARBA" id="ARBA00022490"/>
    </source>
</evidence>